<dbReference type="PANTHER" id="PTHR11008:SF32">
    <property type="entry name" value="CIRCADIAN CLOCK-CONTROLLED PROTEIN DAYWAKE-RELATED"/>
    <property type="match status" value="1"/>
</dbReference>
<dbReference type="Gene3D" id="3.15.10.30">
    <property type="entry name" value="Haemolymph juvenile hormone binding protein"/>
    <property type="match status" value="1"/>
</dbReference>
<proteinExistence type="inferred from homology"/>
<dbReference type="OrthoDB" id="8190514at2759"/>
<gene>
    <name evidence="4" type="primary">LOC108049225</name>
</gene>
<evidence type="ECO:0000256" key="3">
    <source>
        <dbReference type="ARBA" id="ARBA00060902"/>
    </source>
</evidence>
<dbReference type="GO" id="GO:0007623">
    <property type="term" value="P:circadian rhythm"/>
    <property type="evidence" value="ECO:0007669"/>
    <property type="project" value="UniProtKB-ARBA"/>
</dbReference>
<organism evidence="4">
    <name type="scientific">Drosophila rhopaloa</name>
    <name type="common">Fruit fly</name>
    <dbReference type="NCBI Taxonomy" id="1041015"/>
    <lineage>
        <taxon>Eukaryota</taxon>
        <taxon>Metazoa</taxon>
        <taxon>Ecdysozoa</taxon>
        <taxon>Arthropoda</taxon>
        <taxon>Hexapoda</taxon>
        <taxon>Insecta</taxon>
        <taxon>Pterygota</taxon>
        <taxon>Neoptera</taxon>
        <taxon>Endopterygota</taxon>
        <taxon>Diptera</taxon>
        <taxon>Brachycera</taxon>
        <taxon>Muscomorpha</taxon>
        <taxon>Ephydroidea</taxon>
        <taxon>Drosophilidae</taxon>
        <taxon>Drosophila</taxon>
        <taxon>Sophophora</taxon>
    </lineage>
</organism>
<protein>
    <submittedName>
        <fullName evidence="4">Protein takeout</fullName>
    </submittedName>
</protein>
<comment type="similarity">
    <text evidence="3">Belongs to the TO family.</text>
</comment>
<dbReference type="GO" id="GO:0005615">
    <property type="term" value="C:extracellular space"/>
    <property type="evidence" value="ECO:0007669"/>
    <property type="project" value="TreeGrafter"/>
</dbReference>
<dbReference type="SMART" id="SM00700">
    <property type="entry name" value="JHBP"/>
    <property type="match status" value="1"/>
</dbReference>
<sequence length="407" mass="46146">ILLIIYYFFSFEKHFKGNTGLLGGSVIGHSVASGGWLMVGQKRRAGKQKWFAHWLPLWAKARAIRSKRHRFGSFPISDVQKPTAAPAPQLKLDIKRRSEHASRVHSDKSPARTTCHLLRYGNIARVRNLLSIRVSIEVTLGQPISASDFVLPPGPDMSKYSLLLLLLIAAVAQELTVSAAQDLPEGFPKCKRDANFDKCLVDAVNVAIQQLKAGNKEFGIPPLEPLTVKKLVIDAGNAPINLRQALKNVKVHDMISTSKIQRYRTDLEKHLIICDSRTDRIEMIGEYEMSGRILLLPITGHGKANVTLINTKIEHRLIGEPFERDGVKYMRLKDYRVSFDPKRVYMNFENLFNDKTLSDGMNRFLNENWETVFNELKVGYAKSFGLIFRELSNKLFEKVPFDNIFLS</sequence>
<dbReference type="FunFam" id="3.15.10.30:FF:000001">
    <property type="entry name" value="Takeout-like protein 1"/>
    <property type="match status" value="1"/>
</dbReference>
<evidence type="ECO:0000256" key="2">
    <source>
        <dbReference type="ARBA" id="ARBA00023108"/>
    </source>
</evidence>
<dbReference type="InterPro" id="IPR010562">
    <property type="entry name" value="Haemolymph_juvenile_hormone-bd"/>
</dbReference>
<feature type="non-terminal residue" evidence="4">
    <location>
        <position position="1"/>
    </location>
</feature>
<dbReference type="PANTHER" id="PTHR11008">
    <property type="entry name" value="PROTEIN TAKEOUT-LIKE PROTEIN"/>
    <property type="match status" value="1"/>
</dbReference>
<evidence type="ECO:0000256" key="1">
    <source>
        <dbReference type="ARBA" id="ARBA00022729"/>
    </source>
</evidence>
<keyword evidence="2" id="KW-0090">Biological rhythms</keyword>
<dbReference type="AlphaFoldDB" id="A0A6P4F9R9"/>
<name>A0A6P4F9R9_DRORH</name>
<dbReference type="Pfam" id="PF06585">
    <property type="entry name" value="JHBP"/>
    <property type="match status" value="1"/>
</dbReference>
<evidence type="ECO:0000313" key="4">
    <source>
        <dbReference type="RefSeq" id="XP_016985834.1"/>
    </source>
</evidence>
<reference evidence="4" key="1">
    <citation type="submission" date="2025-08" db="UniProtKB">
        <authorList>
            <consortium name="RefSeq"/>
        </authorList>
    </citation>
    <scope>IDENTIFICATION</scope>
</reference>
<keyword evidence="1" id="KW-0732">Signal</keyword>
<accession>A0A6P4F9R9</accession>
<dbReference type="RefSeq" id="XP_016985834.1">
    <property type="nucleotide sequence ID" value="XM_017130345.1"/>
</dbReference>
<dbReference type="InterPro" id="IPR038606">
    <property type="entry name" value="To_sf"/>
</dbReference>
<dbReference type="RefSeq" id="XP_016985834.2">
    <property type="nucleotide sequence ID" value="XM_017130345.2"/>
</dbReference>